<keyword evidence="4" id="KW-0862">Zinc</keyword>
<keyword evidence="5" id="KW-0805">Transcription regulation</keyword>
<evidence type="ECO:0000256" key="1">
    <source>
        <dbReference type="ARBA" id="ARBA00004123"/>
    </source>
</evidence>
<keyword evidence="7" id="KW-0539">Nucleus</keyword>
<dbReference type="InterPro" id="IPR052035">
    <property type="entry name" value="ZnF_BED_domain_contain"/>
</dbReference>
<dbReference type="SUPFAM" id="SSF57667">
    <property type="entry name" value="beta-beta-alpha zinc fingers"/>
    <property type="match status" value="1"/>
</dbReference>
<reference evidence="10 11" key="1">
    <citation type="journal article" date="2023" name="BMC Biol.">
        <title>The compact genome of the sponge Oopsacas minuta (Hexactinellida) is lacking key metazoan core genes.</title>
        <authorList>
            <person name="Santini S."/>
            <person name="Schenkelaars Q."/>
            <person name="Jourda C."/>
            <person name="Duchesne M."/>
            <person name="Belahbib H."/>
            <person name="Rocher C."/>
            <person name="Selva M."/>
            <person name="Riesgo A."/>
            <person name="Vervoort M."/>
            <person name="Leys S.P."/>
            <person name="Kodjabachian L."/>
            <person name="Le Bivic A."/>
            <person name="Borchiellini C."/>
            <person name="Claverie J.M."/>
            <person name="Renard E."/>
        </authorList>
    </citation>
    <scope>NUCLEOTIDE SEQUENCE [LARGE SCALE GENOMIC DNA]</scope>
    <source>
        <strain evidence="10">SPO-2</strain>
    </source>
</reference>
<dbReference type="InterPro" id="IPR036236">
    <property type="entry name" value="Znf_C2H2_sf"/>
</dbReference>
<keyword evidence="2" id="KW-0479">Metal-binding</keyword>
<name>A0AAV7JMW3_9METZ</name>
<dbReference type="InterPro" id="IPR003656">
    <property type="entry name" value="Znf_BED"/>
</dbReference>
<evidence type="ECO:0000313" key="10">
    <source>
        <dbReference type="EMBL" id="KAI6650144.1"/>
    </source>
</evidence>
<evidence type="ECO:0000256" key="3">
    <source>
        <dbReference type="ARBA" id="ARBA00022771"/>
    </source>
</evidence>
<keyword evidence="6" id="KW-0804">Transcription</keyword>
<dbReference type="PROSITE" id="PS50808">
    <property type="entry name" value="ZF_BED"/>
    <property type="match status" value="1"/>
</dbReference>
<keyword evidence="3 8" id="KW-0863">Zinc-finger</keyword>
<accession>A0AAV7JMW3</accession>
<evidence type="ECO:0000256" key="8">
    <source>
        <dbReference type="PROSITE-ProRule" id="PRU00027"/>
    </source>
</evidence>
<proteinExistence type="predicted"/>
<organism evidence="10 11">
    <name type="scientific">Oopsacas minuta</name>
    <dbReference type="NCBI Taxonomy" id="111878"/>
    <lineage>
        <taxon>Eukaryota</taxon>
        <taxon>Metazoa</taxon>
        <taxon>Porifera</taxon>
        <taxon>Hexactinellida</taxon>
        <taxon>Hexasterophora</taxon>
        <taxon>Lyssacinosida</taxon>
        <taxon>Leucopsacidae</taxon>
        <taxon>Oopsacas</taxon>
    </lineage>
</organism>
<feature type="domain" description="BED-type" evidence="9">
    <location>
        <begin position="2"/>
        <end position="56"/>
    </location>
</feature>
<dbReference type="GO" id="GO:0003677">
    <property type="term" value="F:DNA binding"/>
    <property type="evidence" value="ECO:0007669"/>
    <property type="project" value="InterPro"/>
</dbReference>
<dbReference type="GO" id="GO:0009791">
    <property type="term" value="P:post-embryonic development"/>
    <property type="evidence" value="ECO:0007669"/>
    <property type="project" value="UniProtKB-ARBA"/>
</dbReference>
<evidence type="ECO:0000259" key="9">
    <source>
        <dbReference type="PROSITE" id="PS50808"/>
    </source>
</evidence>
<dbReference type="Proteomes" id="UP001165289">
    <property type="component" value="Unassembled WGS sequence"/>
</dbReference>
<dbReference type="Pfam" id="PF02892">
    <property type="entry name" value="zf-BED"/>
    <property type="match status" value="1"/>
</dbReference>
<gene>
    <name evidence="10" type="ORF">LOD99_6061</name>
</gene>
<dbReference type="PANTHER" id="PTHR46481:SF10">
    <property type="entry name" value="ZINC FINGER BED DOMAIN-CONTAINING PROTEIN 39"/>
    <property type="match status" value="1"/>
</dbReference>
<evidence type="ECO:0000313" key="11">
    <source>
        <dbReference type="Proteomes" id="UP001165289"/>
    </source>
</evidence>
<dbReference type="SMART" id="SM00614">
    <property type="entry name" value="ZnF_BED"/>
    <property type="match status" value="1"/>
</dbReference>
<evidence type="ECO:0000256" key="6">
    <source>
        <dbReference type="ARBA" id="ARBA00023163"/>
    </source>
</evidence>
<evidence type="ECO:0000256" key="5">
    <source>
        <dbReference type="ARBA" id="ARBA00023015"/>
    </source>
</evidence>
<dbReference type="AlphaFoldDB" id="A0AAV7JMW3"/>
<dbReference type="EMBL" id="JAKMXF010000313">
    <property type="protein sequence ID" value="KAI6650144.1"/>
    <property type="molecule type" value="Genomic_DNA"/>
</dbReference>
<evidence type="ECO:0000256" key="7">
    <source>
        <dbReference type="ARBA" id="ARBA00023242"/>
    </source>
</evidence>
<comment type="subcellular location">
    <subcellularLocation>
        <location evidence="1">Nucleus</location>
    </subcellularLocation>
</comment>
<sequence length="335" mass="38037">MAKRSEVWKHFEKHGEEAKCLICKKNVSCKGSTTTGLRNHLLIHNIQLGLNHISDNEPPSKKHSTQSLLPLFSKKQSLDEVIARLAAEDCFSYLKISQSKFIRSSLQEKGFTPIPDHSTVSRMVLRYANHVKGVITSQLQFLLANGKRMSVYLDEYTSIQNKRYMNVNIHSINNFWNPGMKRIYGKMPAEKVLELLERILIEFYIELQKHIVSITCDGAPVMVKMGRPSNIHQQLCLAHGVHLAVVAVLYSKNRIPIYDEGTDEEPIGTSQIQSTISDSYNDGLGGAEDTEGESIFSDEDDGEIDEDMFIPPLKINIETVIVKFRNIVRIFRKPH</sequence>
<dbReference type="GO" id="GO:0008270">
    <property type="term" value="F:zinc ion binding"/>
    <property type="evidence" value="ECO:0007669"/>
    <property type="project" value="UniProtKB-KW"/>
</dbReference>
<evidence type="ECO:0000256" key="2">
    <source>
        <dbReference type="ARBA" id="ARBA00022723"/>
    </source>
</evidence>
<dbReference type="PANTHER" id="PTHR46481">
    <property type="entry name" value="ZINC FINGER BED DOMAIN-CONTAINING PROTEIN 4"/>
    <property type="match status" value="1"/>
</dbReference>
<keyword evidence="11" id="KW-1185">Reference proteome</keyword>
<evidence type="ECO:0000256" key="4">
    <source>
        <dbReference type="ARBA" id="ARBA00022833"/>
    </source>
</evidence>
<dbReference type="GO" id="GO:0005634">
    <property type="term" value="C:nucleus"/>
    <property type="evidence" value="ECO:0007669"/>
    <property type="project" value="UniProtKB-SubCell"/>
</dbReference>
<protein>
    <recommendedName>
        <fullName evidence="9">BED-type domain-containing protein</fullName>
    </recommendedName>
</protein>
<comment type="caution">
    <text evidence="10">The sequence shown here is derived from an EMBL/GenBank/DDBJ whole genome shotgun (WGS) entry which is preliminary data.</text>
</comment>